<dbReference type="Pfam" id="PF01728">
    <property type="entry name" value="FtsJ"/>
    <property type="match status" value="1"/>
</dbReference>
<dbReference type="SUPFAM" id="SSF53335">
    <property type="entry name" value="S-adenosyl-L-methionine-dependent methyltransferases"/>
    <property type="match status" value="1"/>
</dbReference>
<dbReference type="FunFam" id="3.40.50.150:FF:000005">
    <property type="entry name" value="Ribosomal RNA large subunit methyltransferase E"/>
    <property type="match status" value="1"/>
</dbReference>
<organism evidence="15">
    <name type="scientific">Candidatus Nitrotoga fabula</name>
    <dbReference type="NCBI Taxonomy" id="2182327"/>
    <lineage>
        <taxon>Bacteria</taxon>
        <taxon>Pseudomonadati</taxon>
        <taxon>Pseudomonadota</taxon>
        <taxon>Betaproteobacteria</taxon>
        <taxon>Nitrosomonadales</taxon>
        <taxon>Gallionellaceae</taxon>
        <taxon>Candidatus Nitrotoga</taxon>
    </lineage>
</organism>
<evidence type="ECO:0000256" key="7">
    <source>
        <dbReference type="ARBA" id="ARBA00041129"/>
    </source>
</evidence>
<keyword evidence="3 11" id="KW-0808">Transferase</keyword>
<comment type="similarity">
    <text evidence="11">Belongs to the class I-like SAM-binding methyltransferase superfamily. RNA methyltransferase RlmE family.</text>
</comment>
<evidence type="ECO:0000256" key="11">
    <source>
        <dbReference type="HAMAP-Rule" id="MF_01547"/>
    </source>
</evidence>
<dbReference type="EMBL" id="CAJNBL010000008">
    <property type="protein sequence ID" value="CAE6703132.1"/>
    <property type="molecule type" value="Genomic_DNA"/>
</dbReference>
<feature type="binding site" evidence="11">
    <location>
        <position position="121"/>
    </location>
    <ligand>
        <name>S-adenosyl-L-methionine</name>
        <dbReference type="ChEBI" id="CHEBI:59789"/>
    </ligand>
</feature>
<dbReference type="EMBL" id="LS423452">
    <property type="protein sequence ID" value="SPS05284.1"/>
    <property type="molecule type" value="Genomic_DNA"/>
</dbReference>
<evidence type="ECO:0000313" key="15">
    <source>
        <dbReference type="EMBL" id="SPS05284.1"/>
    </source>
</evidence>
<keyword evidence="11" id="KW-0963">Cytoplasm</keyword>
<evidence type="ECO:0000256" key="6">
    <source>
        <dbReference type="ARBA" id="ARBA00038861"/>
    </source>
</evidence>
<comment type="catalytic activity">
    <reaction evidence="10 11">
        <text>uridine(2552) in 23S rRNA + S-adenosyl-L-methionine = 2'-O-methyluridine(2552) in 23S rRNA + S-adenosyl-L-homocysteine + H(+)</text>
        <dbReference type="Rhea" id="RHEA:42720"/>
        <dbReference type="Rhea" id="RHEA-COMP:10202"/>
        <dbReference type="Rhea" id="RHEA-COMP:10203"/>
        <dbReference type="ChEBI" id="CHEBI:15378"/>
        <dbReference type="ChEBI" id="CHEBI:57856"/>
        <dbReference type="ChEBI" id="CHEBI:59789"/>
        <dbReference type="ChEBI" id="CHEBI:65315"/>
        <dbReference type="ChEBI" id="CHEBI:74478"/>
        <dbReference type="EC" id="2.1.1.166"/>
    </reaction>
</comment>
<evidence type="ECO:0000313" key="14">
    <source>
        <dbReference type="EMBL" id="CAE6703132.1"/>
    </source>
</evidence>
<dbReference type="GO" id="GO:0008650">
    <property type="term" value="F:rRNA (uridine-2'-O-)-methyltransferase activity"/>
    <property type="evidence" value="ECO:0007669"/>
    <property type="project" value="UniProtKB-UniRule"/>
</dbReference>
<dbReference type="RefSeq" id="WP_213035500.1">
    <property type="nucleotide sequence ID" value="NZ_CAJNBL010000008.1"/>
</dbReference>
<evidence type="ECO:0000256" key="8">
    <source>
        <dbReference type="ARBA" id="ARBA00041995"/>
    </source>
</evidence>
<evidence type="ECO:0000256" key="12">
    <source>
        <dbReference type="PIRSR" id="PIRSR005461-1"/>
    </source>
</evidence>
<feature type="active site" description="Proton acceptor" evidence="11 12">
    <location>
        <position position="161"/>
    </location>
</feature>
<feature type="binding site" evidence="11">
    <location>
        <position position="60"/>
    </location>
    <ligand>
        <name>S-adenosyl-L-methionine</name>
        <dbReference type="ChEBI" id="CHEBI:59789"/>
    </ligand>
</feature>
<keyword evidence="2 11" id="KW-0489">Methyltransferase</keyword>
<reference evidence="14" key="2">
    <citation type="submission" date="2021-02" db="EMBL/GenBank/DDBJ databases">
        <authorList>
            <person name="Han P."/>
        </authorList>
    </citation>
    <scope>NUCLEOTIDE SEQUENCE</scope>
    <source>
        <strain evidence="14">Candidatus Nitrotoga sp. ZN8</strain>
    </source>
</reference>
<evidence type="ECO:0000256" key="10">
    <source>
        <dbReference type="ARBA" id="ARBA00048970"/>
    </source>
</evidence>
<dbReference type="Gene3D" id="3.40.50.150">
    <property type="entry name" value="Vaccinia Virus protein VP39"/>
    <property type="match status" value="1"/>
</dbReference>
<dbReference type="InterPro" id="IPR002877">
    <property type="entry name" value="RNA_MeTrfase_FtsJ_dom"/>
</dbReference>
<dbReference type="EC" id="2.1.1.166" evidence="6 11"/>
<dbReference type="InterPro" id="IPR015507">
    <property type="entry name" value="rRNA-MeTfrase_E"/>
</dbReference>
<sequence>MKRSKSSKQWMNEHVHDPYVQRAQKEGYRTRAAYKLLEMDDRDRILKPGMVVVDLGAAPGGWSQVAASRVGKGGSVIAVDILPLCIIDNVEFIQGDFCDTAVVARIEGKLGGRKIGLVISDMAPNISGISMTDQARAMNLAELALEFAVRNLQSGGTFLVKVFQGIGYEDFVKLMRGHFSRVVTRKPDSSRDRSKELYLLGTLKF</sequence>
<protein>
    <recommendedName>
        <fullName evidence="7 11">Ribosomal RNA large subunit methyltransferase E</fullName>
        <ecNumber evidence="6 11">2.1.1.166</ecNumber>
    </recommendedName>
    <alternativeName>
        <fullName evidence="9 11">23S rRNA Um2552 methyltransferase</fullName>
    </alternativeName>
    <alternativeName>
        <fullName evidence="8 11">rRNA (uridine-2'-O-)-methyltransferase</fullName>
    </alternativeName>
</protein>
<evidence type="ECO:0000256" key="3">
    <source>
        <dbReference type="ARBA" id="ARBA00022679"/>
    </source>
</evidence>
<feature type="binding site" evidence="11">
    <location>
        <position position="80"/>
    </location>
    <ligand>
        <name>S-adenosyl-L-methionine</name>
        <dbReference type="ChEBI" id="CHEBI:59789"/>
    </ligand>
</feature>
<dbReference type="InterPro" id="IPR050082">
    <property type="entry name" value="RNA_methyltr_RlmE"/>
</dbReference>
<dbReference type="GO" id="GO:0005737">
    <property type="term" value="C:cytoplasm"/>
    <property type="evidence" value="ECO:0007669"/>
    <property type="project" value="UniProtKB-SubCell"/>
</dbReference>
<feature type="domain" description="Ribosomal RNA methyltransferase FtsJ" evidence="13">
    <location>
        <begin position="28"/>
        <end position="201"/>
    </location>
</feature>
<dbReference type="InterPro" id="IPR029063">
    <property type="entry name" value="SAM-dependent_MTases_sf"/>
</dbReference>
<feature type="binding site" evidence="11">
    <location>
        <position position="96"/>
    </location>
    <ligand>
        <name>S-adenosyl-L-methionine</name>
        <dbReference type="ChEBI" id="CHEBI:59789"/>
    </ligand>
</feature>
<evidence type="ECO:0000256" key="5">
    <source>
        <dbReference type="ARBA" id="ARBA00037569"/>
    </source>
</evidence>
<dbReference type="HAMAP" id="MF_01547">
    <property type="entry name" value="RNA_methyltr_E"/>
    <property type="match status" value="1"/>
</dbReference>
<evidence type="ECO:0000259" key="13">
    <source>
        <dbReference type="Pfam" id="PF01728"/>
    </source>
</evidence>
<comment type="function">
    <text evidence="5 11">Specifically methylates the uridine in position 2552 of 23S rRNA at the 2'-O position of the ribose in the fully assembled 50S ribosomal subunit.</text>
</comment>
<reference evidence="15" key="1">
    <citation type="submission" date="2018-05" db="EMBL/GenBank/DDBJ databases">
        <authorList>
            <person name="Lanie J.A."/>
            <person name="Ng W.-L."/>
            <person name="Kazmierczak K.M."/>
            <person name="Andrzejewski T.M."/>
            <person name="Davidsen T.M."/>
            <person name="Wayne K.J."/>
            <person name="Tettelin H."/>
            <person name="Glass J.I."/>
            <person name="Rusch D."/>
            <person name="Podicherti R."/>
            <person name="Tsui H.-C.T."/>
            <person name="Winkler M.E."/>
        </authorList>
    </citation>
    <scope>NUCLEOTIDE SEQUENCE</scope>
    <source>
        <strain evidence="15">KNB</strain>
    </source>
</reference>
<name>A0A2X0RCF0_9PROT</name>
<evidence type="ECO:0000256" key="2">
    <source>
        <dbReference type="ARBA" id="ARBA00022603"/>
    </source>
</evidence>
<evidence type="ECO:0000256" key="1">
    <source>
        <dbReference type="ARBA" id="ARBA00022552"/>
    </source>
</evidence>
<feature type="binding site" evidence="11">
    <location>
        <position position="62"/>
    </location>
    <ligand>
        <name>S-adenosyl-L-methionine</name>
        <dbReference type="ChEBI" id="CHEBI:59789"/>
    </ligand>
</feature>
<dbReference type="PANTHER" id="PTHR10920">
    <property type="entry name" value="RIBOSOMAL RNA METHYLTRANSFERASE"/>
    <property type="match status" value="1"/>
</dbReference>
<gene>
    <name evidence="11 15" type="primary">rrmJ</name>
    <name evidence="11" type="synonym">ftsJ</name>
    <name evidence="11 14" type="synonym">rlmE</name>
    <name evidence="15" type="ORF">NITFAB_0874</name>
    <name evidence="14" type="ORF">NTGZN8_160031</name>
</gene>
<keyword evidence="16" id="KW-1185">Reference proteome</keyword>
<dbReference type="Proteomes" id="UP000675882">
    <property type="component" value="Unassembled WGS sequence"/>
</dbReference>
<dbReference type="AlphaFoldDB" id="A0A2X0RCF0"/>
<comment type="subcellular location">
    <subcellularLocation>
        <location evidence="11">Cytoplasm</location>
    </subcellularLocation>
</comment>
<keyword evidence="1 11" id="KW-0698">rRNA processing</keyword>
<dbReference type="PIRSF" id="PIRSF005461">
    <property type="entry name" value="23S_rRNA_mtase"/>
    <property type="match status" value="1"/>
</dbReference>
<proteinExistence type="inferred from homology"/>
<keyword evidence="4 11" id="KW-0949">S-adenosyl-L-methionine</keyword>
<evidence type="ECO:0000256" key="9">
    <source>
        <dbReference type="ARBA" id="ARBA00042745"/>
    </source>
</evidence>
<dbReference type="PANTHER" id="PTHR10920:SF18">
    <property type="entry name" value="RRNA METHYLTRANSFERASE 2, MITOCHONDRIAL"/>
    <property type="match status" value="1"/>
</dbReference>
<evidence type="ECO:0000256" key="4">
    <source>
        <dbReference type="ARBA" id="ARBA00022691"/>
    </source>
</evidence>
<accession>A0A2X0RCF0</accession>
<evidence type="ECO:0000313" key="16">
    <source>
        <dbReference type="Proteomes" id="UP000675882"/>
    </source>
</evidence>